<dbReference type="Pfam" id="PF08666">
    <property type="entry name" value="SAF"/>
    <property type="match status" value="1"/>
</dbReference>
<organism evidence="2">
    <name type="scientific">freshwater metagenome</name>
    <dbReference type="NCBI Taxonomy" id="449393"/>
    <lineage>
        <taxon>unclassified sequences</taxon>
        <taxon>metagenomes</taxon>
        <taxon>ecological metagenomes</taxon>
    </lineage>
</organism>
<proteinExistence type="predicted"/>
<evidence type="ECO:0000313" key="2">
    <source>
        <dbReference type="EMBL" id="CAB4366470.1"/>
    </source>
</evidence>
<reference evidence="2" key="1">
    <citation type="submission" date="2020-05" db="EMBL/GenBank/DDBJ databases">
        <authorList>
            <person name="Chiriac C."/>
            <person name="Salcher M."/>
            <person name="Ghai R."/>
            <person name="Kavagutti S V."/>
        </authorList>
    </citation>
    <scope>NUCLEOTIDE SEQUENCE</scope>
</reference>
<name>A0A6J6ACH0_9ZZZZ</name>
<dbReference type="EMBL" id="CAEZSQ010000090">
    <property type="protein sequence ID" value="CAB4544710.1"/>
    <property type="molecule type" value="Genomic_DNA"/>
</dbReference>
<feature type="domain" description="SAF" evidence="1">
    <location>
        <begin position="36"/>
        <end position="98"/>
    </location>
</feature>
<dbReference type="SMART" id="SM00858">
    <property type="entry name" value="SAF"/>
    <property type="match status" value="1"/>
</dbReference>
<dbReference type="CDD" id="cd11614">
    <property type="entry name" value="SAF_CpaB_FlgA_like"/>
    <property type="match status" value="1"/>
</dbReference>
<gene>
    <name evidence="3" type="ORF">UFOPK1458_00490</name>
    <name evidence="2" type="ORF">UFOPK4180_00058</name>
</gene>
<evidence type="ECO:0000259" key="1">
    <source>
        <dbReference type="SMART" id="SM00858"/>
    </source>
</evidence>
<protein>
    <submittedName>
        <fullName evidence="2">Unannotated protein</fullName>
    </submittedName>
</protein>
<dbReference type="InterPro" id="IPR013974">
    <property type="entry name" value="SAF"/>
</dbReference>
<sequence length="198" mass="21174">MPSKKNSSSRLVISIALCVAALIASYAMSLAANHSEKYWVLTRSIAAGTQLEENDLGIDSLSLGNSAARYIAERENPVGSVTLRAMNAGELLQRSALTEDSNTMNHQQLSISLRSVDLPMSTEVGEVITLFQVHDVTNGENAEPPRYISGGVFIVSIDRKGSNFGGEVAITISVNREMVAEILDATTSGRLVVVRAHG</sequence>
<dbReference type="AlphaFoldDB" id="A0A6J6ACH0"/>
<evidence type="ECO:0000313" key="3">
    <source>
        <dbReference type="EMBL" id="CAB4544710.1"/>
    </source>
</evidence>
<accession>A0A6J6ACH0</accession>
<dbReference type="Gene3D" id="3.90.1210.10">
    <property type="entry name" value="Antifreeze-like/N-acetylneuraminic acid synthase C-terminal domain"/>
    <property type="match status" value="1"/>
</dbReference>
<dbReference type="EMBL" id="CAESPC010000003">
    <property type="protein sequence ID" value="CAB4366470.1"/>
    <property type="molecule type" value="Genomic_DNA"/>
</dbReference>